<gene>
    <name evidence="7" type="ORF">TCE0_013f01154</name>
</gene>
<dbReference type="InterPro" id="IPR001128">
    <property type="entry name" value="Cyt_P450"/>
</dbReference>
<keyword evidence="2 6" id="KW-0479">Metal-binding</keyword>
<dbReference type="SUPFAM" id="SSF51735">
    <property type="entry name" value="NAD(P)-binding Rossmann-fold domains"/>
    <property type="match status" value="1"/>
</dbReference>
<evidence type="ECO:0000256" key="4">
    <source>
        <dbReference type="ARBA" id="ARBA00023002"/>
    </source>
</evidence>
<dbReference type="Gene3D" id="1.10.630.10">
    <property type="entry name" value="Cytochrome P450"/>
    <property type="match status" value="1"/>
</dbReference>
<reference evidence="8" key="1">
    <citation type="journal article" date="2015" name="Genome Announc.">
        <title>Draft genome sequence of Talaromyces cellulolyticus strain Y-94, a source of lignocellulosic biomass-degrading enzymes.</title>
        <authorList>
            <person name="Fujii T."/>
            <person name="Koike H."/>
            <person name="Sawayama S."/>
            <person name="Yano S."/>
            <person name="Inoue H."/>
        </authorList>
    </citation>
    <scope>NUCLEOTIDE SEQUENCE [LARGE SCALE GENOMIC DNA]</scope>
    <source>
        <strain evidence="8">Y-94</strain>
    </source>
</reference>
<dbReference type="PRINTS" id="PR00081">
    <property type="entry name" value="GDHRDH"/>
</dbReference>
<keyword evidence="3" id="KW-0521">NADP</keyword>
<dbReference type="Pfam" id="PF00067">
    <property type="entry name" value="p450"/>
    <property type="match status" value="1"/>
</dbReference>
<comment type="similarity">
    <text evidence="1">Belongs to the short-chain dehydrogenases/reductases (SDR) family.</text>
</comment>
<keyword evidence="5 6" id="KW-0408">Iron</keyword>
<sequence>MKIRESFYPAGVYVGVPNFAVFRNEEYFNRPHEYLPERWIVDSSTGTDEEQVKLARSVFKPFSIGPRHCIAQRLAVKEVSYVIAQLVYLLDFRIVGESGKLARDILPDVGSHVVMEQIDVFTSLEKGPMVEWRPRDGAGKHVLILGATSGLGYAVAKAALAATASLTISSSSAERIDATIHKLHASLPNSEIKGYACNLAGENVEQEIEQLLQRAEAGSGKVDHIIYTAANSLPVMPVQDITREKIISAGQLRFVAPILVAKIGSRYLSSGPESSITFTSGTIAEHPSPNWTLMAGYMGGISSATRNLALDLKPIRVNAVSPGLVDTELWNQLVPNAEEKAGMFQHLAQKHPTGRVAKPEDLAESYLYLMKDINITGQIINSDSGALLM</sequence>
<dbReference type="Proteomes" id="UP000053095">
    <property type="component" value="Unassembled WGS sequence"/>
</dbReference>
<dbReference type="InterPro" id="IPR036396">
    <property type="entry name" value="Cyt_P450_sf"/>
</dbReference>
<evidence type="ECO:0000256" key="5">
    <source>
        <dbReference type="ARBA" id="ARBA00023004"/>
    </source>
</evidence>
<evidence type="ECO:0000256" key="2">
    <source>
        <dbReference type="ARBA" id="ARBA00022723"/>
    </source>
</evidence>
<dbReference type="GO" id="GO:0004497">
    <property type="term" value="F:monooxygenase activity"/>
    <property type="evidence" value="ECO:0007669"/>
    <property type="project" value="UniProtKB-KW"/>
</dbReference>
<dbReference type="PANTHER" id="PTHR43477">
    <property type="entry name" value="DIHYDROANTICAPSIN 7-DEHYDROGENASE"/>
    <property type="match status" value="1"/>
</dbReference>
<dbReference type="PROSITE" id="PS00086">
    <property type="entry name" value="CYTOCHROME_P450"/>
    <property type="match status" value="1"/>
</dbReference>
<dbReference type="GO" id="GO:0016705">
    <property type="term" value="F:oxidoreductase activity, acting on paired donors, with incorporation or reduction of molecular oxygen"/>
    <property type="evidence" value="ECO:0007669"/>
    <property type="project" value="InterPro"/>
</dbReference>
<dbReference type="GO" id="GO:0020037">
    <property type="term" value="F:heme binding"/>
    <property type="evidence" value="ECO:0007669"/>
    <property type="project" value="InterPro"/>
</dbReference>
<proteinExistence type="inferred from homology"/>
<dbReference type="Gene3D" id="3.40.50.720">
    <property type="entry name" value="NAD(P)-binding Rossmann-like Domain"/>
    <property type="match status" value="1"/>
</dbReference>
<dbReference type="InterPro" id="IPR051122">
    <property type="entry name" value="SDR_DHRS6-like"/>
</dbReference>
<keyword evidence="6" id="KW-0349">Heme</keyword>
<dbReference type="PANTHER" id="PTHR43477:SF1">
    <property type="entry name" value="DIHYDROANTICAPSIN 7-DEHYDROGENASE"/>
    <property type="match status" value="1"/>
</dbReference>
<dbReference type="InterPro" id="IPR057571">
    <property type="entry name" value="SDR_PhqE-like"/>
</dbReference>
<dbReference type="AlphaFoldDB" id="A0A698XNI8"/>
<dbReference type="EMBL" id="DF933809">
    <property type="protein sequence ID" value="GAM33909.1"/>
    <property type="molecule type" value="Genomic_DNA"/>
</dbReference>
<evidence type="ECO:0000256" key="6">
    <source>
        <dbReference type="RuleBase" id="RU000461"/>
    </source>
</evidence>
<dbReference type="InterPro" id="IPR017972">
    <property type="entry name" value="Cyt_P450_CS"/>
</dbReference>
<dbReference type="InterPro" id="IPR002347">
    <property type="entry name" value="SDR_fam"/>
</dbReference>
<dbReference type="InterPro" id="IPR036291">
    <property type="entry name" value="NAD(P)-bd_dom_sf"/>
</dbReference>
<dbReference type="CDD" id="cd05233">
    <property type="entry name" value="SDR_c"/>
    <property type="match status" value="1"/>
</dbReference>
<dbReference type="GO" id="GO:0005506">
    <property type="term" value="F:iron ion binding"/>
    <property type="evidence" value="ECO:0007669"/>
    <property type="project" value="InterPro"/>
</dbReference>
<keyword evidence="6" id="KW-0503">Monooxygenase</keyword>
<dbReference type="SUPFAM" id="SSF48264">
    <property type="entry name" value="Cytochrome P450"/>
    <property type="match status" value="1"/>
</dbReference>
<keyword evidence="8" id="KW-1185">Reference proteome</keyword>
<evidence type="ECO:0000256" key="3">
    <source>
        <dbReference type="ARBA" id="ARBA00022857"/>
    </source>
</evidence>
<name>A0A698XNI8_TALPI</name>
<evidence type="ECO:0000313" key="8">
    <source>
        <dbReference type="Proteomes" id="UP000053095"/>
    </source>
</evidence>
<evidence type="ECO:0000256" key="1">
    <source>
        <dbReference type="ARBA" id="ARBA00006484"/>
    </source>
</evidence>
<accession>A0A698XNI8</accession>
<protein>
    <submittedName>
        <fullName evidence="7">Uncharacterized protein</fullName>
    </submittedName>
</protein>
<evidence type="ECO:0000313" key="7">
    <source>
        <dbReference type="EMBL" id="GAM33909.1"/>
    </source>
</evidence>
<organism evidence="7 8">
    <name type="scientific">Talaromyces pinophilus</name>
    <name type="common">Penicillium pinophilum</name>
    <dbReference type="NCBI Taxonomy" id="128442"/>
    <lineage>
        <taxon>Eukaryota</taxon>
        <taxon>Fungi</taxon>
        <taxon>Dikarya</taxon>
        <taxon>Ascomycota</taxon>
        <taxon>Pezizomycotina</taxon>
        <taxon>Eurotiomycetes</taxon>
        <taxon>Eurotiomycetidae</taxon>
        <taxon>Eurotiales</taxon>
        <taxon>Trichocomaceae</taxon>
        <taxon>Talaromyces</taxon>
        <taxon>Talaromyces sect. Talaromyces</taxon>
    </lineage>
</organism>
<keyword evidence="4 6" id="KW-0560">Oxidoreductase</keyword>
<dbReference type="Pfam" id="PF23441">
    <property type="entry name" value="SDR"/>
    <property type="match status" value="1"/>
</dbReference>
<comment type="similarity">
    <text evidence="6">Belongs to the cytochrome P450 family.</text>
</comment>